<dbReference type="GO" id="GO:0005829">
    <property type="term" value="C:cytosol"/>
    <property type="evidence" value="ECO:0007669"/>
    <property type="project" value="TreeGrafter"/>
</dbReference>
<dbReference type="InterPro" id="IPR037143">
    <property type="entry name" value="4-PPantetheinyl_Trfase_dom_sf"/>
</dbReference>
<keyword evidence="2" id="KW-0808">Transferase</keyword>
<dbReference type="SUPFAM" id="SSF56214">
    <property type="entry name" value="4'-phosphopantetheinyl transferase"/>
    <property type="match status" value="2"/>
</dbReference>
<evidence type="ECO:0000256" key="2">
    <source>
        <dbReference type="ARBA" id="ARBA00022679"/>
    </source>
</evidence>
<name>A0A917BTA4_9MICO</name>
<evidence type="ECO:0000256" key="1">
    <source>
        <dbReference type="ARBA" id="ARBA00010990"/>
    </source>
</evidence>
<dbReference type="GO" id="GO:0019878">
    <property type="term" value="P:lysine biosynthetic process via aminoadipic acid"/>
    <property type="evidence" value="ECO:0007669"/>
    <property type="project" value="TreeGrafter"/>
</dbReference>
<evidence type="ECO:0000259" key="3">
    <source>
        <dbReference type="Pfam" id="PF01648"/>
    </source>
</evidence>
<dbReference type="Proteomes" id="UP000605670">
    <property type="component" value="Unassembled WGS sequence"/>
</dbReference>
<feature type="domain" description="4'-phosphopantetheinyl transferase" evidence="3">
    <location>
        <begin position="104"/>
        <end position="172"/>
    </location>
</feature>
<proteinExistence type="inferred from homology"/>
<keyword evidence="5" id="KW-1185">Reference proteome</keyword>
<dbReference type="PANTHER" id="PTHR12215:SF10">
    <property type="entry name" value="L-AMINOADIPATE-SEMIALDEHYDE DEHYDROGENASE-PHOSPHOPANTETHEINYL TRANSFERASE"/>
    <property type="match status" value="1"/>
</dbReference>
<dbReference type="Pfam" id="PF01648">
    <property type="entry name" value="ACPS"/>
    <property type="match status" value="1"/>
</dbReference>
<dbReference type="InterPro" id="IPR008278">
    <property type="entry name" value="4-PPantetheinyl_Trfase_dom"/>
</dbReference>
<reference evidence="4" key="1">
    <citation type="journal article" date="2014" name="Int. J. Syst. Evol. Microbiol.">
        <title>Complete genome sequence of Corynebacterium casei LMG S-19264T (=DSM 44701T), isolated from a smear-ripened cheese.</title>
        <authorList>
            <consortium name="US DOE Joint Genome Institute (JGI-PGF)"/>
            <person name="Walter F."/>
            <person name="Albersmeier A."/>
            <person name="Kalinowski J."/>
            <person name="Ruckert C."/>
        </authorList>
    </citation>
    <scope>NUCLEOTIDE SEQUENCE</scope>
    <source>
        <strain evidence="4">CGMCC 1.12160</strain>
    </source>
</reference>
<reference evidence="4" key="2">
    <citation type="submission" date="2020-09" db="EMBL/GenBank/DDBJ databases">
        <authorList>
            <person name="Sun Q."/>
            <person name="Zhou Y."/>
        </authorList>
    </citation>
    <scope>NUCLEOTIDE SEQUENCE</scope>
    <source>
        <strain evidence="4">CGMCC 1.12160</strain>
    </source>
</reference>
<evidence type="ECO:0000313" key="5">
    <source>
        <dbReference type="Proteomes" id="UP000605670"/>
    </source>
</evidence>
<organism evidence="4 5">
    <name type="scientific">Ornithinimicrobium tianjinense</name>
    <dbReference type="NCBI Taxonomy" id="1195761"/>
    <lineage>
        <taxon>Bacteria</taxon>
        <taxon>Bacillati</taxon>
        <taxon>Actinomycetota</taxon>
        <taxon>Actinomycetes</taxon>
        <taxon>Micrococcales</taxon>
        <taxon>Ornithinimicrobiaceae</taxon>
        <taxon>Ornithinimicrobium</taxon>
    </lineage>
</organism>
<dbReference type="PANTHER" id="PTHR12215">
    <property type="entry name" value="PHOSPHOPANTETHEINE TRANSFERASE"/>
    <property type="match status" value="1"/>
</dbReference>
<dbReference type="GO" id="GO:0008897">
    <property type="term" value="F:holo-[acyl-carrier-protein] synthase activity"/>
    <property type="evidence" value="ECO:0007669"/>
    <property type="project" value="InterPro"/>
</dbReference>
<evidence type="ECO:0000313" key="4">
    <source>
        <dbReference type="EMBL" id="GGF55507.1"/>
    </source>
</evidence>
<protein>
    <recommendedName>
        <fullName evidence="3">4'-phosphopantetheinyl transferase domain-containing protein</fullName>
    </recommendedName>
</protein>
<accession>A0A917BTA4</accession>
<sequence length="222" mass="23662">MGVDAPAVLVRWAPRDGLSVVEGDVTPAELERAARLRVGAASWLATRCWVRARLAEDLGCLPVEVPIVVDGHGRPSLAAAGATTDLSIAHSDAVVALATGPVRLGVDVEDRPRPEVDLRAVAEVVASPHELQELRAVPEDDLPGLFQRWWTRKEAVVKARGAGFLEDPTGLDVGWGTCARPPAPWVVHDLGTLDLPDRPALCLVTAGPAWVRVRRSSSPGRS</sequence>
<dbReference type="AlphaFoldDB" id="A0A917BTA4"/>
<comment type="caution">
    <text evidence="4">The sequence shown here is derived from an EMBL/GenBank/DDBJ whole genome shotgun (WGS) entry which is preliminary data.</text>
</comment>
<dbReference type="InterPro" id="IPR050559">
    <property type="entry name" value="P-Pant_transferase_sf"/>
</dbReference>
<gene>
    <name evidence="4" type="ORF">GCM10011366_24270</name>
</gene>
<dbReference type="RefSeq" id="WP_188431156.1">
    <property type="nucleotide sequence ID" value="NZ_BAABKH010000014.1"/>
</dbReference>
<dbReference type="EMBL" id="BMEM01000004">
    <property type="protein sequence ID" value="GGF55507.1"/>
    <property type="molecule type" value="Genomic_DNA"/>
</dbReference>
<dbReference type="Gene3D" id="3.90.470.20">
    <property type="entry name" value="4'-phosphopantetheinyl transferase domain"/>
    <property type="match status" value="2"/>
</dbReference>
<dbReference type="GO" id="GO:0000287">
    <property type="term" value="F:magnesium ion binding"/>
    <property type="evidence" value="ECO:0007669"/>
    <property type="project" value="InterPro"/>
</dbReference>
<comment type="similarity">
    <text evidence="1">Belongs to the P-Pant transferase superfamily. Gsp/Sfp/HetI/AcpT family.</text>
</comment>